<dbReference type="InterPro" id="IPR019533">
    <property type="entry name" value="Peptidase_S26"/>
</dbReference>
<comment type="subcellular location">
    <subcellularLocation>
        <location evidence="7">Membrane</location>
        <topology evidence="7">Multi-pass membrane protein</topology>
    </subcellularLocation>
</comment>
<dbReference type="Gene3D" id="2.10.109.10">
    <property type="entry name" value="Umud Fragment, subunit A"/>
    <property type="match status" value="1"/>
</dbReference>
<keyword evidence="7" id="KW-0645">Protease</keyword>
<proteinExistence type="inferred from homology"/>
<dbReference type="EC" id="3.4.21.89" evidence="3 7"/>
<evidence type="ECO:0000256" key="5">
    <source>
        <dbReference type="ARBA" id="ARBA00022801"/>
    </source>
</evidence>
<evidence type="ECO:0000256" key="4">
    <source>
        <dbReference type="ARBA" id="ARBA00019232"/>
    </source>
</evidence>
<dbReference type="EMBL" id="CP022358">
    <property type="protein sequence ID" value="ASK69712.1"/>
    <property type="molecule type" value="Genomic_DNA"/>
</dbReference>
<dbReference type="InterPro" id="IPR000223">
    <property type="entry name" value="Pept_S26A_signal_pept_1"/>
</dbReference>
<evidence type="ECO:0000256" key="3">
    <source>
        <dbReference type="ARBA" id="ARBA00013208"/>
    </source>
</evidence>
<comment type="catalytic activity">
    <reaction evidence="1 7">
        <text>Cleavage of hydrophobic, N-terminal signal or leader sequences from secreted and periplasmic proteins.</text>
        <dbReference type="EC" id="3.4.21.89"/>
    </reaction>
</comment>
<dbReference type="CDD" id="cd06530">
    <property type="entry name" value="S26_SPase_I"/>
    <property type="match status" value="1"/>
</dbReference>
<accession>A0A220UPB9</accession>
<evidence type="ECO:0000256" key="6">
    <source>
        <dbReference type="PIRSR" id="PIRSR600223-1"/>
    </source>
</evidence>
<organism evidence="9 10">
    <name type="scientific">Shewanella bicestrii</name>
    <dbReference type="NCBI Taxonomy" id="2018305"/>
    <lineage>
        <taxon>Bacteria</taxon>
        <taxon>Pseudomonadati</taxon>
        <taxon>Pseudomonadota</taxon>
        <taxon>Gammaproteobacteria</taxon>
        <taxon>Alteromonadales</taxon>
        <taxon>Shewanellaceae</taxon>
        <taxon>Shewanella</taxon>
    </lineage>
</organism>
<dbReference type="PRINTS" id="PR00727">
    <property type="entry name" value="LEADERPTASE"/>
</dbReference>
<name>A0A220UPB9_9GAMM</name>
<feature type="domain" description="Peptidase S26" evidence="8">
    <location>
        <begin position="14"/>
        <end position="200"/>
    </location>
</feature>
<dbReference type="GO" id="GO:0016020">
    <property type="term" value="C:membrane"/>
    <property type="evidence" value="ECO:0007669"/>
    <property type="project" value="UniProtKB-SubCell"/>
</dbReference>
<dbReference type="GO" id="GO:0009003">
    <property type="term" value="F:signal peptidase activity"/>
    <property type="evidence" value="ECO:0007669"/>
    <property type="project" value="UniProtKB-EC"/>
</dbReference>
<dbReference type="KEGG" id="sbj:CF168_13065"/>
<dbReference type="InterPro" id="IPR036286">
    <property type="entry name" value="LexA/Signal_pep-like_sf"/>
</dbReference>
<evidence type="ECO:0000259" key="8">
    <source>
        <dbReference type="Pfam" id="PF10502"/>
    </source>
</evidence>
<feature type="active site" evidence="6">
    <location>
        <position position="39"/>
    </location>
</feature>
<comment type="similarity">
    <text evidence="2 7">Belongs to the peptidase S26 family.</text>
</comment>
<dbReference type="PANTHER" id="PTHR43390">
    <property type="entry name" value="SIGNAL PEPTIDASE I"/>
    <property type="match status" value="1"/>
</dbReference>
<evidence type="ECO:0000313" key="9">
    <source>
        <dbReference type="EMBL" id="ASK69712.1"/>
    </source>
</evidence>
<dbReference type="NCBIfam" id="TIGR02227">
    <property type="entry name" value="sigpep_I_bact"/>
    <property type="match status" value="1"/>
</dbReference>
<gene>
    <name evidence="9" type="primary">lepB</name>
    <name evidence="9" type="ORF">CF168_13065</name>
</gene>
<feature type="active site" evidence="6">
    <location>
        <position position="93"/>
    </location>
</feature>
<keyword evidence="10" id="KW-1185">Reference proteome</keyword>
<sequence>MFKKLRTLLRDNRSILLFISLMLVFRSAVADWNTVPTGSMLPTIVEGDRILVNKIAYDIRVPFTHIPLVKLSDPTRGDIIVFDSQKADKKLIKRVIAVPGDTVMMRDNRLYLNGKPLAYTQQTLSAYAPANVTEWQEDLLGIAHSIRLNPQPSQLANFGPVTVPDNQYLALGDNRDNSADSRVIGFVPREEIVGRSSSVVFSLDYNDYYLPRPDRMMRAF</sequence>
<dbReference type="AlphaFoldDB" id="A0A220UPB9"/>
<evidence type="ECO:0000313" key="10">
    <source>
        <dbReference type="Proteomes" id="UP000198367"/>
    </source>
</evidence>
<keyword evidence="5 7" id="KW-0378">Hydrolase</keyword>
<dbReference type="PANTHER" id="PTHR43390:SF1">
    <property type="entry name" value="CHLOROPLAST PROCESSING PEPTIDASE"/>
    <property type="match status" value="1"/>
</dbReference>
<evidence type="ECO:0000256" key="7">
    <source>
        <dbReference type="RuleBase" id="RU362042"/>
    </source>
</evidence>
<dbReference type="GO" id="GO:0004252">
    <property type="term" value="F:serine-type endopeptidase activity"/>
    <property type="evidence" value="ECO:0007669"/>
    <property type="project" value="InterPro"/>
</dbReference>
<dbReference type="PROSITE" id="PS00760">
    <property type="entry name" value="SPASE_I_2"/>
    <property type="match status" value="1"/>
</dbReference>
<dbReference type="SUPFAM" id="SSF51306">
    <property type="entry name" value="LexA/Signal peptidase"/>
    <property type="match status" value="1"/>
</dbReference>
<dbReference type="RefSeq" id="WP_089068078.1">
    <property type="nucleotide sequence ID" value="NZ_CP022358.1"/>
</dbReference>
<evidence type="ECO:0000256" key="2">
    <source>
        <dbReference type="ARBA" id="ARBA00009370"/>
    </source>
</evidence>
<dbReference type="Proteomes" id="UP000198367">
    <property type="component" value="Chromosome"/>
</dbReference>
<dbReference type="Pfam" id="PF10502">
    <property type="entry name" value="Peptidase_S26"/>
    <property type="match status" value="1"/>
</dbReference>
<evidence type="ECO:0000256" key="1">
    <source>
        <dbReference type="ARBA" id="ARBA00000677"/>
    </source>
</evidence>
<reference evidence="9 10" key="1">
    <citation type="submission" date="2017-07" db="EMBL/GenBank/DDBJ databases">
        <title>Phenotypical and genomic characterization of a clinical isolate of Shewanella bicestrii sp. nov. producing an extended-spectrum beta-lactamase and a new oxacillinase variant.</title>
        <authorList>
            <person name="Jousset A.B."/>
            <person name="Bonnin R.A."/>
            <person name="Girlich D."/>
            <person name="Dabos L."/>
            <person name="Potron A."/>
            <person name="Dortet L."/>
            <person name="Glaser P."/>
            <person name="Naas T."/>
        </authorList>
    </citation>
    <scope>NUCLEOTIDE SEQUENCE [LARGE SCALE GENOMIC DNA]</scope>
    <source>
        <strain evidence="9 10">JAB-1</strain>
    </source>
</reference>
<protein>
    <recommendedName>
        <fullName evidence="4 7">Signal peptidase I</fullName>
        <ecNumber evidence="3 7">3.4.21.89</ecNumber>
    </recommendedName>
</protein>
<dbReference type="InterPro" id="IPR019757">
    <property type="entry name" value="Pept_S26A_signal_pept_1_Lys-AS"/>
</dbReference>
<dbReference type="GO" id="GO:0006465">
    <property type="term" value="P:signal peptide processing"/>
    <property type="evidence" value="ECO:0007669"/>
    <property type="project" value="InterPro"/>
</dbReference>